<sequence length="28" mass="3238">MYFLHDNDITKHESQGKAGSLSISLCRW</sequence>
<feature type="non-terminal residue" evidence="1">
    <location>
        <position position="28"/>
    </location>
</feature>
<gene>
    <name evidence="1" type="ORF">MNBD_DELTA03-1491</name>
</gene>
<protein>
    <submittedName>
        <fullName evidence="1">Uncharacterized protein</fullName>
    </submittedName>
</protein>
<accession>A0A3B0V3U7</accession>
<dbReference type="EMBL" id="UOEX01000238">
    <property type="protein sequence ID" value="VAW38205.1"/>
    <property type="molecule type" value="Genomic_DNA"/>
</dbReference>
<dbReference type="AlphaFoldDB" id="A0A3B0V3U7"/>
<proteinExistence type="predicted"/>
<evidence type="ECO:0000313" key="1">
    <source>
        <dbReference type="EMBL" id="VAW38205.1"/>
    </source>
</evidence>
<organism evidence="1">
    <name type="scientific">hydrothermal vent metagenome</name>
    <dbReference type="NCBI Taxonomy" id="652676"/>
    <lineage>
        <taxon>unclassified sequences</taxon>
        <taxon>metagenomes</taxon>
        <taxon>ecological metagenomes</taxon>
    </lineage>
</organism>
<name>A0A3B0V3U7_9ZZZZ</name>
<reference evidence="1" key="1">
    <citation type="submission" date="2018-06" db="EMBL/GenBank/DDBJ databases">
        <authorList>
            <person name="Zhirakovskaya E."/>
        </authorList>
    </citation>
    <scope>NUCLEOTIDE SEQUENCE</scope>
</reference>